<dbReference type="Proteomes" id="UP001432322">
    <property type="component" value="Unassembled WGS sequence"/>
</dbReference>
<keyword evidence="3" id="KW-1185">Reference proteome</keyword>
<organism evidence="2 3">
    <name type="scientific">Pristionchus fissidentatus</name>
    <dbReference type="NCBI Taxonomy" id="1538716"/>
    <lineage>
        <taxon>Eukaryota</taxon>
        <taxon>Metazoa</taxon>
        <taxon>Ecdysozoa</taxon>
        <taxon>Nematoda</taxon>
        <taxon>Chromadorea</taxon>
        <taxon>Rhabditida</taxon>
        <taxon>Rhabditina</taxon>
        <taxon>Diplogasteromorpha</taxon>
        <taxon>Diplogasteroidea</taxon>
        <taxon>Neodiplogasteridae</taxon>
        <taxon>Pristionchus</taxon>
    </lineage>
</organism>
<dbReference type="EMBL" id="BTSY01000006">
    <property type="protein sequence ID" value="GMT34485.1"/>
    <property type="molecule type" value="Genomic_DNA"/>
</dbReference>
<sequence length="157" mass="18059">YSQVAMTTLVLTVFALFSLCHCAPVNDATRSVDPLDNLPIEAINEFWALKVDHPLLTEQRLNALKQWIAKWNLKAVERANPVLTRMAIVADATAVFAKSRSPEDAHRLEEVASKMSRYESHMMNRFDLHFVNEVEEENCIPHHFNAKEQKMIEQDRV</sequence>
<gene>
    <name evidence="2" type="ORF">PFISCL1PPCAC_25782</name>
</gene>
<accession>A0AAV5WV75</accession>
<proteinExistence type="predicted"/>
<evidence type="ECO:0000256" key="1">
    <source>
        <dbReference type="SAM" id="SignalP"/>
    </source>
</evidence>
<dbReference type="AlphaFoldDB" id="A0AAV5WV75"/>
<name>A0AAV5WV75_9BILA</name>
<evidence type="ECO:0008006" key="4">
    <source>
        <dbReference type="Google" id="ProtNLM"/>
    </source>
</evidence>
<feature type="chain" id="PRO_5043686234" description="SXP/RAL-2 family protein Ani s 5-like cation-binding domain-containing protein" evidence="1">
    <location>
        <begin position="23"/>
        <end position="157"/>
    </location>
</feature>
<protein>
    <recommendedName>
        <fullName evidence="4">SXP/RAL-2 family protein Ani s 5-like cation-binding domain-containing protein</fullName>
    </recommendedName>
</protein>
<keyword evidence="1" id="KW-0732">Signal</keyword>
<feature type="non-terminal residue" evidence="2">
    <location>
        <position position="1"/>
    </location>
</feature>
<comment type="caution">
    <text evidence="2">The sequence shown here is derived from an EMBL/GenBank/DDBJ whole genome shotgun (WGS) entry which is preliminary data.</text>
</comment>
<feature type="signal peptide" evidence="1">
    <location>
        <begin position="1"/>
        <end position="22"/>
    </location>
</feature>
<reference evidence="2" key="1">
    <citation type="submission" date="2023-10" db="EMBL/GenBank/DDBJ databases">
        <title>Genome assembly of Pristionchus species.</title>
        <authorList>
            <person name="Yoshida K."/>
            <person name="Sommer R.J."/>
        </authorList>
    </citation>
    <scope>NUCLEOTIDE SEQUENCE</scope>
    <source>
        <strain evidence="2">RS5133</strain>
    </source>
</reference>
<evidence type="ECO:0000313" key="2">
    <source>
        <dbReference type="EMBL" id="GMT34485.1"/>
    </source>
</evidence>
<evidence type="ECO:0000313" key="3">
    <source>
        <dbReference type="Proteomes" id="UP001432322"/>
    </source>
</evidence>